<dbReference type="EMBL" id="BOOY01000030">
    <property type="protein sequence ID" value="GIJ04996.1"/>
    <property type="molecule type" value="Genomic_DNA"/>
</dbReference>
<protein>
    <submittedName>
        <fullName evidence="4">Multidrug MFS transporter</fullName>
    </submittedName>
</protein>
<keyword evidence="2" id="KW-1133">Transmembrane helix</keyword>
<accession>A0A8J3YAE2</accession>
<evidence type="ECO:0000313" key="5">
    <source>
        <dbReference type="Proteomes" id="UP000652013"/>
    </source>
</evidence>
<sequence length="226" mass="24893">MTRSLPAARDAGPAPRVAPGSPRLTRAIDVVVSGAALVALSPLLLVLAGAVRATSRGPALFRQVRMGYRGQPFVMLKFRSMTDGCDDAVHREYNLRELAGEDPRADGSGVFKPAADPRVTRIGRLLRVTSLDELPQLVNVFRGEMSLVGPRPALDWEVAQYAPHHHDRFLVKPGITGLWQVSGRNRLSMREALDLDVAYVRRRSLALDLRILARTVPVVLHWGLTR</sequence>
<comment type="similarity">
    <text evidence="1">Belongs to the bacterial sugar transferase family.</text>
</comment>
<evidence type="ECO:0000259" key="3">
    <source>
        <dbReference type="Pfam" id="PF02397"/>
    </source>
</evidence>
<comment type="caution">
    <text evidence="4">The sequence shown here is derived from an EMBL/GenBank/DDBJ whole genome shotgun (WGS) entry which is preliminary data.</text>
</comment>
<keyword evidence="5" id="KW-1185">Reference proteome</keyword>
<dbReference type="PANTHER" id="PTHR30576:SF10">
    <property type="entry name" value="SLL5057 PROTEIN"/>
    <property type="match status" value="1"/>
</dbReference>
<proteinExistence type="inferred from homology"/>
<evidence type="ECO:0000256" key="1">
    <source>
        <dbReference type="ARBA" id="ARBA00006464"/>
    </source>
</evidence>
<reference evidence="4" key="1">
    <citation type="submission" date="2021-01" db="EMBL/GenBank/DDBJ databases">
        <title>Whole genome shotgun sequence of Spirilliplanes yamanashiensis NBRC 15828.</title>
        <authorList>
            <person name="Komaki H."/>
            <person name="Tamura T."/>
        </authorList>
    </citation>
    <scope>NUCLEOTIDE SEQUENCE</scope>
    <source>
        <strain evidence="4">NBRC 15828</strain>
    </source>
</reference>
<evidence type="ECO:0000313" key="4">
    <source>
        <dbReference type="EMBL" id="GIJ04996.1"/>
    </source>
</evidence>
<feature type="transmembrane region" description="Helical" evidence="2">
    <location>
        <begin position="30"/>
        <end position="51"/>
    </location>
</feature>
<dbReference type="Proteomes" id="UP000652013">
    <property type="component" value="Unassembled WGS sequence"/>
</dbReference>
<dbReference type="RefSeq" id="WP_203940207.1">
    <property type="nucleotide sequence ID" value="NZ_BAAAGJ010000006.1"/>
</dbReference>
<name>A0A8J3YAE2_9ACTN</name>
<dbReference type="InterPro" id="IPR003362">
    <property type="entry name" value="Bact_transf"/>
</dbReference>
<dbReference type="PANTHER" id="PTHR30576">
    <property type="entry name" value="COLANIC BIOSYNTHESIS UDP-GLUCOSE LIPID CARRIER TRANSFERASE"/>
    <property type="match status" value="1"/>
</dbReference>
<organism evidence="4 5">
    <name type="scientific">Spirilliplanes yamanashiensis</name>
    <dbReference type="NCBI Taxonomy" id="42233"/>
    <lineage>
        <taxon>Bacteria</taxon>
        <taxon>Bacillati</taxon>
        <taxon>Actinomycetota</taxon>
        <taxon>Actinomycetes</taxon>
        <taxon>Micromonosporales</taxon>
        <taxon>Micromonosporaceae</taxon>
        <taxon>Spirilliplanes</taxon>
    </lineage>
</organism>
<evidence type="ECO:0000256" key="2">
    <source>
        <dbReference type="SAM" id="Phobius"/>
    </source>
</evidence>
<dbReference type="GO" id="GO:0016780">
    <property type="term" value="F:phosphotransferase activity, for other substituted phosphate groups"/>
    <property type="evidence" value="ECO:0007669"/>
    <property type="project" value="TreeGrafter"/>
</dbReference>
<gene>
    <name evidence="4" type="ORF">Sya03_43480</name>
</gene>
<keyword evidence="2" id="KW-0472">Membrane</keyword>
<feature type="domain" description="Bacterial sugar transferase" evidence="3">
    <location>
        <begin position="26"/>
        <end position="220"/>
    </location>
</feature>
<keyword evidence="2" id="KW-0812">Transmembrane</keyword>
<dbReference type="Pfam" id="PF02397">
    <property type="entry name" value="Bac_transf"/>
    <property type="match status" value="1"/>
</dbReference>
<dbReference type="AlphaFoldDB" id="A0A8J3YAE2"/>